<accession>A0A401PGN9</accession>
<dbReference type="Proteomes" id="UP000288216">
    <property type="component" value="Unassembled WGS sequence"/>
</dbReference>
<dbReference type="AlphaFoldDB" id="A0A401PGN9"/>
<dbReference type="EMBL" id="BFAA01000449">
    <property type="protein sequence ID" value="GCB72297.1"/>
    <property type="molecule type" value="Genomic_DNA"/>
</dbReference>
<evidence type="ECO:0000313" key="2">
    <source>
        <dbReference type="Proteomes" id="UP000288216"/>
    </source>
</evidence>
<protein>
    <submittedName>
        <fullName evidence="1">Uncharacterized protein</fullName>
    </submittedName>
</protein>
<evidence type="ECO:0000313" key="1">
    <source>
        <dbReference type="EMBL" id="GCB72297.1"/>
    </source>
</evidence>
<proteinExistence type="predicted"/>
<sequence length="73" mass="8241">MSCNGSHTKKLFNLLGWITIGTLTGHNRQGLQPRTSDQKGPQRRIRCSLLCVTNGDDDNETFQLYVAECLEIF</sequence>
<gene>
    <name evidence="1" type="ORF">scyTo_0001921</name>
</gene>
<name>A0A401PGN9_SCYTO</name>
<comment type="caution">
    <text evidence="1">The sequence shown here is derived from an EMBL/GenBank/DDBJ whole genome shotgun (WGS) entry which is preliminary data.</text>
</comment>
<reference evidence="1 2" key="1">
    <citation type="journal article" date="2018" name="Nat. Ecol. Evol.">
        <title>Shark genomes provide insights into elasmobranch evolution and the origin of vertebrates.</title>
        <authorList>
            <person name="Hara Y"/>
            <person name="Yamaguchi K"/>
            <person name="Onimaru K"/>
            <person name="Kadota M"/>
            <person name="Koyanagi M"/>
            <person name="Keeley SD"/>
            <person name="Tatsumi K"/>
            <person name="Tanaka K"/>
            <person name="Motone F"/>
            <person name="Kageyama Y"/>
            <person name="Nozu R"/>
            <person name="Adachi N"/>
            <person name="Nishimura O"/>
            <person name="Nakagawa R"/>
            <person name="Tanegashima C"/>
            <person name="Kiyatake I"/>
            <person name="Matsumoto R"/>
            <person name="Murakumo K"/>
            <person name="Nishida K"/>
            <person name="Terakita A"/>
            <person name="Kuratani S"/>
            <person name="Sato K"/>
            <person name="Hyodo S Kuraku.S."/>
        </authorList>
    </citation>
    <scope>NUCLEOTIDE SEQUENCE [LARGE SCALE GENOMIC DNA]</scope>
</reference>
<keyword evidence="2" id="KW-1185">Reference proteome</keyword>
<organism evidence="1 2">
    <name type="scientific">Scyliorhinus torazame</name>
    <name type="common">Cloudy catshark</name>
    <name type="synonym">Catulus torazame</name>
    <dbReference type="NCBI Taxonomy" id="75743"/>
    <lineage>
        <taxon>Eukaryota</taxon>
        <taxon>Metazoa</taxon>
        <taxon>Chordata</taxon>
        <taxon>Craniata</taxon>
        <taxon>Vertebrata</taxon>
        <taxon>Chondrichthyes</taxon>
        <taxon>Elasmobranchii</taxon>
        <taxon>Galeomorphii</taxon>
        <taxon>Galeoidea</taxon>
        <taxon>Carcharhiniformes</taxon>
        <taxon>Scyliorhinidae</taxon>
        <taxon>Scyliorhinus</taxon>
    </lineage>
</organism>